<proteinExistence type="predicted"/>
<dbReference type="WBParaSite" id="RSKR_0000604100.1">
    <property type="protein sequence ID" value="RSKR_0000604100.1"/>
    <property type="gene ID" value="RSKR_0000604100"/>
</dbReference>
<protein>
    <submittedName>
        <fullName evidence="2">Metalloendopeptidase</fullName>
    </submittedName>
</protein>
<name>A0AC35U049_9BILA</name>
<evidence type="ECO:0000313" key="1">
    <source>
        <dbReference type="Proteomes" id="UP000095286"/>
    </source>
</evidence>
<accession>A0AC35U049</accession>
<sequence length="847" mass="94144">MLLPSIQANGPGLLIISNVYIIVLVLLSTTFSTSNAQFESLFSNMWGSALNPAPTPTGAAAKGFATPVSSSNPGSSIAKLIGMFAPDAKSPVGGADPMSQLFSFGQTIANNLPPDAFNVKKVPSPMPSSKENNIGIDLSQMQHPPKPRSIPSIKQSADKTARVPRNKPPRNPKKKRNNRRRTKKPKRKSTTTAPPITSPTTTTPQPPNRLMFDAPSFRIPQPLFEPSALEKWAARRNEQFRAKKATANAQRDSPNFSFARDPPPGPSNGFGRIVNNFGKNFNSFINEMQSYSKTADFSSISPKVLVPPPAQPFNPVMPLGNVNPITIAPPIVQALPDTNPLSTKNLMFGFLKAMSRDPTAVVMPMTRMNDGTEQGVNRPIVDKLFESDIVLTNQQARAIVLAEAERRDPNLKRRHKRKVIIGSVYRWNKGKPISYMFHNKWADDNKWKKLIRKGLDLWESETCLRFKEGGSDKDKIVFMRGGGCYSSVGRVGGSQTVSIGHGCDDQGIVSHEVGHALGFWHEQSRYDRDDYIKLNKKFIARGTDGNFALRSELEIESMGLGYDLGSVMHYGPNAFTTDWDEITIITKDKNYQHTIGQRMRPSFIDVKQINRLYCLDQCSIQQNICKHGGYRDPNNCEVCKCPDGLGGNHCEKAEITSDNSATCGGELTAIPNLWNQLTYKGKDRCVWRITTNNARIRFILDTSEYTCQTTCKAFVEFKHNSNFQQTGFRACCQDKHKGIQVVSDQAEVIIIHDGRQNMYTDGKFAIRYIQDEGKPLPPPPPPIAPWVPGKENRHFRGIDNSKTGIIEKFILNAIPQIRDPARPAESMFSIFTDYVASSLLGQSRDGK</sequence>
<evidence type="ECO:0000313" key="2">
    <source>
        <dbReference type="WBParaSite" id="RSKR_0000604100.1"/>
    </source>
</evidence>
<dbReference type="Proteomes" id="UP000095286">
    <property type="component" value="Unplaced"/>
</dbReference>
<organism evidence="1 2">
    <name type="scientific">Rhabditophanes sp. KR3021</name>
    <dbReference type="NCBI Taxonomy" id="114890"/>
    <lineage>
        <taxon>Eukaryota</taxon>
        <taxon>Metazoa</taxon>
        <taxon>Ecdysozoa</taxon>
        <taxon>Nematoda</taxon>
        <taxon>Chromadorea</taxon>
        <taxon>Rhabditida</taxon>
        <taxon>Tylenchina</taxon>
        <taxon>Panagrolaimomorpha</taxon>
        <taxon>Strongyloidoidea</taxon>
        <taxon>Alloionematidae</taxon>
        <taxon>Rhabditophanes</taxon>
    </lineage>
</organism>
<reference evidence="2" key="1">
    <citation type="submission" date="2016-11" db="UniProtKB">
        <authorList>
            <consortium name="WormBaseParasite"/>
        </authorList>
    </citation>
    <scope>IDENTIFICATION</scope>
    <source>
        <strain evidence="2">KR3021</strain>
    </source>
</reference>